<feature type="repeat" description="WD" evidence="3">
    <location>
        <begin position="231"/>
        <end position="272"/>
    </location>
</feature>
<keyword evidence="3" id="KW-0853">WD repeat</keyword>
<feature type="compositionally biased region" description="Acidic residues" evidence="4">
    <location>
        <begin position="856"/>
        <end position="865"/>
    </location>
</feature>
<organism evidence="6 7">
    <name type="scientific">Ramazzottius varieornatus</name>
    <name type="common">Water bear</name>
    <name type="synonym">Tardigrade</name>
    <dbReference type="NCBI Taxonomy" id="947166"/>
    <lineage>
        <taxon>Eukaryota</taxon>
        <taxon>Metazoa</taxon>
        <taxon>Ecdysozoa</taxon>
        <taxon>Tardigrada</taxon>
        <taxon>Eutardigrada</taxon>
        <taxon>Parachela</taxon>
        <taxon>Hypsibioidea</taxon>
        <taxon>Ramazzottiidae</taxon>
        <taxon>Ramazzottius</taxon>
    </lineage>
</organism>
<feature type="compositionally biased region" description="Basic residues" evidence="4">
    <location>
        <begin position="1511"/>
        <end position="1528"/>
    </location>
</feature>
<dbReference type="GO" id="GO:0005634">
    <property type="term" value="C:nucleus"/>
    <property type="evidence" value="ECO:0007669"/>
    <property type="project" value="TreeGrafter"/>
</dbReference>
<feature type="repeat" description="WD" evidence="3">
    <location>
        <begin position="384"/>
        <end position="415"/>
    </location>
</feature>
<dbReference type="Pfam" id="PF00400">
    <property type="entry name" value="WD40"/>
    <property type="match status" value="5"/>
</dbReference>
<feature type="region of interest" description="Disordered" evidence="4">
    <location>
        <begin position="775"/>
        <end position="865"/>
    </location>
</feature>
<dbReference type="Pfam" id="PF25313">
    <property type="entry name" value="BRWD_AD"/>
    <property type="match status" value="1"/>
</dbReference>
<feature type="repeat" description="WD" evidence="3">
    <location>
        <begin position="189"/>
        <end position="230"/>
    </location>
</feature>
<dbReference type="SUPFAM" id="SSF50978">
    <property type="entry name" value="WD40 repeat-like"/>
    <property type="match status" value="1"/>
</dbReference>
<feature type="compositionally biased region" description="Polar residues" evidence="4">
    <location>
        <begin position="1371"/>
        <end position="1380"/>
    </location>
</feature>
<evidence type="ECO:0000256" key="3">
    <source>
        <dbReference type="PROSITE-ProRule" id="PRU00221"/>
    </source>
</evidence>
<reference evidence="6 7" key="1">
    <citation type="journal article" date="2016" name="Nat. Commun.">
        <title>Extremotolerant tardigrade genome and improved radiotolerance of human cultured cells by tardigrade-unique protein.</title>
        <authorList>
            <person name="Hashimoto T."/>
            <person name="Horikawa D.D."/>
            <person name="Saito Y."/>
            <person name="Kuwahara H."/>
            <person name="Kozuka-Hata H."/>
            <person name="Shin-I T."/>
            <person name="Minakuchi Y."/>
            <person name="Ohishi K."/>
            <person name="Motoyama A."/>
            <person name="Aizu T."/>
            <person name="Enomoto A."/>
            <person name="Kondo K."/>
            <person name="Tanaka S."/>
            <person name="Hara Y."/>
            <person name="Koshikawa S."/>
            <person name="Sagara H."/>
            <person name="Miura T."/>
            <person name="Yokobori S."/>
            <person name="Miyagawa K."/>
            <person name="Suzuki Y."/>
            <person name="Kubo T."/>
            <person name="Oyama M."/>
            <person name="Kohara Y."/>
            <person name="Fujiyama A."/>
            <person name="Arakawa K."/>
            <person name="Katayama T."/>
            <person name="Toyoda A."/>
            <person name="Kunieda T."/>
        </authorList>
    </citation>
    <scope>NUCLEOTIDE SEQUENCE [LARGE SCALE GENOMIC DNA]</scope>
    <source>
        <strain evidence="6 7">YOKOZUNA-1</strain>
    </source>
</reference>
<dbReference type="InterPro" id="IPR001680">
    <property type="entry name" value="WD40_rpt"/>
</dbReference>
<dbReference type="InterPro" id="IPR036427">
    <property type="entry name" value="Bromodomain-like_sf"/>
</dbReference>
<keyword evidence="7" id="KW-1185">Reference proteome</keyword>
<evidence type="ECO:0000256" key="2">
    <source>
        <dbReference type="PROSITE-ProRule" id="PRU00035"/>
    </source>
</evidence>
<dbReference type="InterPro" id="IPR001487">
    <property type="entry name" value="Bromodomain"/>
</dbReference>
<dbReference type="OrthoDB" id="10265743at2759"/>
<feature type="compositionally biased region" description="Acidic residues" evidence="4">
    <location>
        <begin position="781"/>
        <end position="794"/>
    </location>
</feature>
<dbReference type="Pfam" id="PF25437">
    <property type="entry name" value="BRWD1_N"/>
    <property type="match status" value="1"/>
</dbReference>
<dbReference type="Gene3D" id="2.130.10.10">
    <property type="entry name" value="YVTN repeat-like/Quinoprotein amine dehydrogenase"/>
    <property type="match status" value="2"/>
</dbReference>
<feature type="compositionally biased region" description="Basic and acidic residues" evidence="4">
    <location>
        <begin position="943"/>
        <end position="977"/>
    </location>
</feature>
<feature type="compositionally biased region" description="Basic residues" evidence="4">
    <location>
        <begin position="1487"/>
        <end position="1500"/>
    </location>
</feature>
<dbReference type="EMBL" id="BDGG01000012">
    <property type="protein sequence ID" value="GAV05738.1"/>
    <property type="molecule type" value="Genomic_DNA"/>
</dbReference>
<proteinExistence type="predicted"/>
<feature type="compositionally biased region" description="Acidic residues" evidence="4">
    <location>
        <begin position="1401"/>
        <end position="1417"/>
    </location>
</feature>
<evidence type="ECO:0000256" key="1">
    <source>
        <dbReference type="ARBA" id="ARBA00023117"/>
    </source>
</evidence>
<dbReference type="Gene3D" id="1.20.920.10">
    <property type="entry name" value="Bromodomain-like"/>
    <property type="match status" value="1"/>
</dbReference>
<feature type="domain" description="Bromo" evidence="5">
    <location>
        <begin position="1254"/>
        <end position="1324"/>
    </location>
</feature>
<evidence type="ECO:0000259" key="5">
    <source>
        <dbReference type="PROSITE" id="PS50014"/>
    </source>
</evidence>
<dbReference type="GO" id="GO:0008360">
    <property type="term" value="P:regulation of cell shape"/>
    <property type="evidence" value="ECO:0007669"/>
    <property type="project" value="TreeGrafter"/>
</dbReference>
<feature type="compositionally biased region" description="Basic residues" evidence="4">
    <location>
        <begin position="1443"/>
        <end position="1453"/>
    </location>
</feature>
<dbReference type="Pfam" id="PF00439">
    <property type="entry name" value="Bromodomain"/>
    <property type="match status" value="1"/>
</dbReference>
<dbReference type="CDD" id="cd00200">
    <property type="entry name" value="WD40"/>
    <property type="match status" value="1"/>
</dbReference>
<evidence type="ECO:0000313" key="6">
    <source>
        <dbReference type="EMBL" id="GAV05738.1"/>
    </source>
</evidence>
<dbReference type="InterPro" id="IPR057451">
    <property type="entry name" value="BRWD/PHIP_AD"/>
</dbReference>
<feature type="compositionally biased region" description="Basic and acidic residues" evidence="4">
    <location>
        <begin position="1418"/>
        <end position="1432"/>
    </location>
</feature>
<dbReference type="SMART" id="SM00297">
    <property type="entry name" value="BROMO"/>
    <property type="match status" value="1"/>
</dbReference>
<dbReference type="InterPro" id="IPR052060">
    <property type="entry name" value="Bromo_WD_repeat"/>
</dbReference>
<dbReference type="Proteomes" id="UP000186922">
    <property type="component" value="Unassembled WGS sequence"/>
</dbReference>
<protein>
    <recommendedName>
        <fullName evidence="5">Bromo domain-containing protein</fullName>
    </recommendedName>
</protein>
<feature type="repeat" description="WD" evidence="3">
    <location>
        <begin position="485"/>
        <end position="527"/>
    </location>
</feature>
<dbReference type="GO" id="GO:0006357">
    <property type="term" value="P:regulation of transcription by RNA polymerase II"/>
    <property type="evidence" value="ECO:0007669"/>
    <property type="project" value="TreeGrafter"/>
</dbReference>
<accession>A0A1D1W0T1</accession>
<dbReference type="SMART" id="SM00320">
    <property type="entry name" value="WD40"/>
    <property type="match status" value="8"/>
</dbReference>
<dbReference type="PANTHER" id="PTHR16266">
    <property type="entry name" value="WD REPEAT DOMAIN 9"/>
    <property type="match status" value="1"/>
</dbReference>
<feature type="compositionally biased region" description="Basic residues" evidence="4">
    <location>
        <begin position="1547"/>
        <end position="1557"/>
    </location>
</feature>
<sequence length="1603" mass="180487">MMSEPDHRLFEPEAEEFNFLIAKYLQNGPFREVGEVLIQKLEDRKALPKRLDWTGQEHGISFDELNDIYSHVEPDYLLKVSKNIGSILEEGNRTNNVEGITSLLQSAGLGRLDCLRNPEDSRTAKLDAGKLLYSRNPWYPQPVPPIVSAAVTIPEWSQLNVARQIHGFLSQDVLCSKKYYREFQLHKRILGHLAAVFNVRFDRTGRFIITGSDDRLLKLWSALDGRLLFTFRGHSSEIVHMDINDENTMLAAVATDKSIRIWSLQSGAQLCVHKEPGSSPISSIKFSPSVRGSVRYLAASSMDGVVRLWKYDAVTLRILPGETAINEKTVETPDAKICSMAFSSGGTFMATGSCDTYVRIYNLLADSGTDAEGRDLGPVKIYQKSLHFERVDSLEYAHVGDRVLSGGRDGFARIWTSRKEGWTSILLNSAQTLSVPGSDKFDPRAYKRKVLMVGWSRNDQYAIISSDDDIVRVFDSYDGRLVYELSGHNDAVYVLECHPFDTNVYLTAGHDSKIILWSLIDGSKLAQFEQWVPGHGASPFVDAKWSPDGLSFAVTDMFGSLNVYGAGKGSAYLGTPDEQFFHTDYRPVQRAGSGFVVDEQTNLAPNLMQPPFLVSSLGGPYPPEMQRLVPGRERNAENVPAEPLPALDPALEALNNPALVPEEDGQPPVPANAPLIGINYDHPKDPYNRVYIPSPMNPLLMNSLHRKRYELSVLEVERHRELTKDGRSPIGRDAPSMRPAPTLTYYNPPRELEASLLNGEVVPEVAAVGTAQLPGGLILGDFDDSGDETYDEGAEGEHTTDESENDSEFAVSIHDAVPEGGRRLRTRGNVEGAGEEGVQLPTRQSTRTRKRRLQSESDDEYENGEELDAILEEDLEIDMVNGRDDGPSTSRGPPARPSRRTRSHDINANDFSDLPALRKPKREKGLDNGTGKRKKKEKKHRKEERSSRKIKKEEDAEFQVEKPVKEKRKKSEVSKTNGHAEIKVEEVDEPATLTNAEIEAGMDAAPPKWLTEVQPRRSPYFPQLGDVLQYFPQGHIKYNEAANSEHSQVASPKVKKNKPWEQRTLEMGTVETVKVTSVIFEIVSATNFSRIAVLTVERLSEIVPPNHKEFKIFLQDLEGQEDFLVLKQFVEAATAVEFKPNDRVKSLFQEDTSQKWFKGTVVETGVVNPNYPDSLFNSVRVRWDNQTGSVENDEQCLSPWDLFPVDQEDQNPEATFVTEEELQQYRYKSEAAEWPNEEFEAFRARVLPLFERAMEHSIASQFIMPVDFAANPEYPQVVPYPVDMRLIAERLKNRFYRRMEALKYDIERLPANSVIFNQDSALITRQAYIVRDVLIDIISDVTMTSFTRNIYPKWKNFREQQATANALRGGSNASKPSTSRHAPLSLGSAGSEENSRSGEQSESEYDTPEEPSDDDIEALDHSAEEDSVHGSEEEGEDEDYGTSRRRVTRKRPTKPGGELRHSDRPTRHKERPHYRDSDSPDSAVGSNRKRANKAARKHREHHDAATASSRFRTKRRGGTSRRKRKRAAARSMLVQQQHPVEEEKHSRSGRKLMRPKHFYAEDSEDPRSPADSLRSNTGSSSNGLGISLITSRSGRQIKRVKRE</sequence>
<dbReference type="SUPFAM" id="SSF47370">
    <property type="entry name" value="Bromodomain"/>
    <property type="match status" value="1"/>
</dbReference>
<name>A0A1D1W0T1_RAMVA</name>
<dbReference type="PANTHER" id="PTHR16266:SF17">
    <property type="entry name" value="BRWD3"/>
    <property type="match status" value="1"/>
</dbReference>
<dbReference type="STRING" id="947166.A0A1D1W0T1"/>
<dbReference type="PROSITE" id="PS50014">
    <property type="entry name" value="BROMODOMAIN_2"/>
    <property type="match status" value="1"/>
</dbReference>
<dbReference type="InterPro" id="IPR057452">
    <property type="entry name" value="BRWD/PHIP_N"/>
</dbReference>
<feature type="region of interest" description="Disordered" evidence="4">
    <location>
        <begin position="722"/>
        <end position="741"/>
    </location>
</feature>
<feature type="compositionally biased region" description="Basic residues" evidence="4">
    <location>
        <begin position="931"/>
        <end position="942"/>
    </location>
</feature>
<evidence type="ECO:0000256" key="4">
    <source>
        <dbReference type="SAM" id="MobiDB-lite"/>
    </source>
</evidence>
<evidence type="ECO:0000313" key="7">
    <source>
        <dbReference type="Proteomes" id="UP000186922"/>
    </source>
</evidence>
<dbReference type="PROSITE" id="PS50294">
    <property type="entry name" value="WD_REPEATS_REGION"/>
    <property type="match status" value="2"/>
</dbReference>
<dbReference type="InterPro" id="IPR036322">
    <property type="entry name" value="WD40_repeat_dom_sf"/>
</dbReference>
<feature type="region of interest" description="Disordered" evidence="4">
    <location>
        <begin position="1366"/>
        <end position="1603"/>
    </location>
</feature>
<gene>
    <name evidence="6" type="primary">RvY_15819-1</name>
    <name evidence="6" type="synonym">RvY_15819.1</name>
    <name evidence="6" type="ORF">RvY_15819</name>
</gene>
<feature type="region of interest" description="Disordered" evidence="4">
    <location>
        <begin position="880"/>
        <end position="977"/>
    </location>
</feature>
<dbReference type="InterPro" id="IPR015943">
    <property type="entry name" value="WD40/YVTN_repeat-like_dom_sf"/>
</dbReference>
<dbReference type="GO" id="GO:0007010">
    <property type="term" value="P:cytoskeleton organization"/>
    <property type="evidence" value="ECO:0007669"/>
    <property type="project" value="TreeGrafter"/>
</dbReference>
<dbReference type="PROSITE" id="PS50082">
    <property type="entry name" value="WD_REPEATS_2"/>
    <property type="match status" value="4"/>
</dbReference>
<comment type="caution">
    <text evidence="6">The sequence shown here is derived from an EMBL/GenBank/DDBJ whole genome shotgun (WGS) entry which is preliminary data.</text>
</comment>
<feature type="compositionally biased region" description="Low complexity" evidence="4">
    <location>
        <begin position="1575"/>
        <end position="1591"/>
    </location>
</feature>
<dbReference type="Gene3D" id="2.30.30.1040">
    <property type="match status" value="1"/>
</dbReference>
<keyword evidence="1 2" id="KW-0103">Bromodomain</keyword>